<dbReference type="Proteomes" id="UP000052103">
    <property type="component" value="Segment"/>
</dbReference>
<evidence type="ECO:0000313" key="1">
    <source>
        <dbReference type="EMBL" id="WBE14025.1"/>
    </source>
</evidence>
<protein>
    <submittedName>
        <fullName evidence="1">Structural protein VP5</fullName>
    </submittedName>
</protein>
<sequence>MMIGNAREKMMGKMVQKMIHGEAGDILTGLIAAKEIDLLERVDRLHDVVDVDEIENIPTKADRKAQLKKLVEALINDDIPSFWFEVVGEARLENPEDAREYLDLEGDEWANQCDQIVRSYRKQGDERPRSAIVADYVNRKFDVDVDFFVSHVVNWTGTQKRNVASTFLLGNFNAVGAGIESAIEALENTEEPDAADE</sequence>
<proteinExistence type="predicted"/>
<organism evidence="1 2">
    <name type="scientific">Saline Natrinema sp. J7-1 virus 1</name>
    <dbReference type="NCBI Taxonomy" id="2847285"/>
    <lineage>
        <taxon>Viruses</taxon>
        <taxon>Singelaviria</taxon>
        <taxon>Helvetiavirae</taxon>
        <taxon>Dividoviricota</taxon>
        <taxon>Laserviricetes</taxon>
        <taxon>Halopanivirales</taxon>
        <taxon>Simuloviridae</taxon>
        <taxon>Yingchengvirus</taxon>
        <taxon>Yingchengvirus sinense</taxon>
        <taxon>Yingchengvirus SNJ1</taxon>
    </lineage>
</organism>
<dbReference type="KEGG" id="vg:60339535"/>
<name>A0AAE9VMK7_9VIRU</name>
<evidence type="ECO:0000313" key="2">
    <source>
        <dbReference type="Proteomes" id="UP000052103"/>
    </source>
</evidence>
<dbReference type="GeneID" id="60339535"/>
<reference evidence="1 2" key="1">
    <citation type="journal article" date="2003" name="FEMS Microbiol. Lett.">
        <title>Characterization of a novel plasmid from extremely halophilic Archaea: nucleotide sequence and function analysis.</title>
        <authorList>
            <person name="Ye X."/>
            <person name="Ou J."/>
            <person name="Ni L."/>
            <person name="Shi W."/>
            <person name="Shen P."/>
        </authorList>
    </citation>
    <scope>NUCLEOTIDE SEQUENCE [LARGE SCALE GENOMIC DNA]</scope>
</reference>
<keyword evidence="2" id="KW-1185">Reference proteome</keyword>
<reference evidence="1 2" key="2">
    <citation type="journal article" date="2012" name="Virology">
        <title>Temperate membrane-containing halophilic archaeal virus SNJ1 has a circular dsDNA genome identical to that of plasmid pHH205.</title>
        <authorList>
            <person name="Zhang Z."/>
            <person name="Liu Y."/>
            <person name="Wang S."/>
            <person name="Yang D."/>
            <person name="Cheng Y."/>
            <person name="Hu J."/>
            <person name="Chen J."/>
            <person name="Mei Y."/>
            <person name="Shen P."/>
            <person name="Bamford D.H."/>
            <person name="Chen X."/>
        </authorList>
    </citation>
    <scope>NUCLEOTIDE SEQUENCE [LARGE SCALE GENOMIC DNA]</scope>
</reference>
<dbReference type="EMBL" id="AY048850">
    <property type="protein sequence ID" value="WBE14025.1"/>
    <property type="molecule type" value="Genomic_DNA"/>
</dbReference>
<accession>A0AAE9VMK7</accession>
<dbReference type="RefSeq" id="YP_010581811.1">
    <property type="nucleotide sequence ID" value="NC_003158.2"/>
</dbReference>